<feature type="transmembrane region" description="Helical" evidence="1">
    <location>
        <begin position="217"/>
        <end position="234"/>
    </location>
</feature>
<dbReference type="Proteomes" id="UP000326903">
    <property type="component" value="Unassembled WGS sequence"/>
</dbReference>
<proteinExistence type="predicted"/>
<dbReference type="PANTHER" id="PTHR36435:SF1">
    <property type="entry name" value="CAAX AMINO TERMINAL PROTEASE FAMILY PROTEIN"/>
    <property type="match status" value="1"/>
</dbReference>
<keyword evidence="1" id="KW-0812">Transmembrane</keyword>
<dbReference type="GO" id="GO:0080120">
    <property type="term" value="P:CAAX-box protein maturation"/>
    <property type="evidence" value="ECO:0007669"/>
    <property type="project" value="UniProtKB-ARBA"/>
</dbReference>
<dbReference type="AlphaFoldDB" id="A0A5J5IH90"/>
<evidence type="ECO:0000259" key="2">
    <source>
        <dbReference type="Pfam" id="PF02517"/>
    </source>
</evidence>
<keyword evidence="1" id="KW-0472">Membrane</keyword>
<comment type="caution">
    <text evidence="3">The sequence shown here is derived from an EMBL/GenBank/DDBJ whole genome shotgun (WGS) entry which is preliminary data.</text>
</comment>
<name>A0A5J5IH90_9BACT</name>
<protein>
    <submittedName>
        <fullName evidence="3">CPBP family intramembrane metalloprotease</fullName>
    </submittedName>
</protein>
<dbReference type="GO" id="GO:0008237">
    <property type="term" value="F:metallopeptidase activity"/>
    <property type="evidence" value="ECO:0007669"/>
    <property type="project" value="UniProtKB-KW"/>
</dbReference>
<feature type="transmembrane region" description="Helical" evidence="1">
    <location>
        <begin position="273"/>
        <end position="290"/>
    </location>
</feature>
<keyword evidence="3" id="KW-0378">Hydrolase</keyword>
<feature type="domain" description="CAAX prenyl protease 2/Lysostaphin resistance protein A-like" evidence="2">
    <location>
        <begin position="162"/>
        <end position="249"/>
    </location>
</feature>
<gene>
    <name evidence="3" type="ORF">FW778_12125</name>
</gene>
<keyword evidence="1" id="KW-1133">Transmembrane helix</keyword>
<reference evidence="3 4" key="1">
    <citation type="submission" date="2019-09" db="EMBL/GenBank/DDBJ databases">
        <title>Draft genome sequence of Ginsengibacter sp. BR5-29.</title>
        <authorList>
            <person name="Im W.-T."/>
        </authorList>
    </citation>
    <scope>NUCLEOTIDE SEQUENCE [LARGE SCALE GENOMIC DNA]</scope>
    <source>
        <strain evidence="3 4">BR5-29</strain>
    </source>
</reference>
<dbReference type="GO" id="GO:0006508">
    <property type="term" value="P:proteolysis"/>
    <property type="evidence" value="ECO:0007669"/>
    <property type="project" value="UniProtKB-KW"/>
</dbReference>
<feature type="transmembrane region" description="Helical" evidence="1">
    <location>
        <begin position="192"/>
        <end position="211"/>
    </location>
</feature>
<dbReference type="InterPro" id="IPR003675">
    <property type="entry name" value="Rce1/LyrA-like_dom"/>
</dbReference>
<keyword evidence="3" id="KW-0645">Protease</keyword>
<evidence type="ECO:0000256" key="1">
    <source>
        <dbReference type="SAM" id="Phobius"/>
    </source>
</evidence>
<accession>A0A5J5IH90</accession>
<dbReference type="PANTHER" id="PTHR36435">
    <property type="entry name" value="SLR1288 PROTEIN"/>
    <property type="match status" value="1"/>
</dbReference>
<organism evidence="3 4">
    <name type="scientific">Ginsengibacter hankyongi</name>
    <dbReference type="NCBI Taxonomy" id="2607284"/>
    <lineage>
        <taxon>Bacteria</taxon>
        <taxon>Pseudomonadati</taxon>
        <taxon>Bacteroidota</taxon>
        <taxon>Chitinophagia</taxon>
        <taxon>Chitinophagales</taxon>
        <taxon>Chitinophagaceae</taxon>
        <taxon>Ginsengibacter</taxon>
    </lineage>
</organism>
<feature type="transmembrane region" description="Helical" evidence="1">
    <location>
        <begin position="241"/>
        <end position="261"/>
    </location>
</feature>
<evidence type="ECO:0000313" key="3">
    <source>
        <dbReference type="EMBL" id="KAA9039555.1"/>
    </source>
</evidence>
<feature type="transmembrane region" description="Helical" evidence="1">
    <location>
        <begin position="20"/>
        <end position="42"/>
    </location>
</feature>
<dbReference type="InterPro" id="IPR052710">
    <property type="entry name" value="CAAX_protease"/>
</dbReference>
<keyword evidence="3" id="KW-0482">Metalloprotease</keyword>
<dbReference type="Pfam" id="PF02517">
    <property type="entry name" value="Rce1-like"/>
    <property type="match status" value="1"/>
</dbReference>
<feature type="transmembrane region" description="Helical" evidence="1">
    <location>
        <begin position="105"/>
        <end position="123"/>
    </location>
</feature>
<feature type="transmembrane region" description="Helical" evidence="1">
    <location>
        <begin position="62"/>
        <end position="85"/>
    </location>
</feature>
<dbReference type="RefSeq" id="WP_150414966.1">
    <property type="nucleotide sequence ID" value="NZ_VYQF01000002.1"/>
</dbReference>
<dbReference type="EMBL" id="VYQF01000002">
    <property type="protein sequence ID" value="KAA9039555.1"/>
    <property type="molecule type" value="Genomic_DNA"/>
</dbReference>
<dbReference type="GO" id="GO:0004175">
    <property type="term" value="F:endopeptidase activity"/>
    <property type="evidence" value="ECO:0007669"/>
    <property type="project" value="UniProtKB-ARBA"/>
</dbReference>
<feature type="transmembrane region" description="Helical" evidence="1">
    <location>
        <begin position="162"/>
        <end position="180"/>
    </location>
</feature>
<evidence type="ECO:0000313" key="4">
    <source>
        <dbReference type="Proteomes" id="UP000326903"/>
    </source>
</evidence>
<keyword evidence="4" id="KW-1185">Reference proteome</keyword>
<sequence>MIITDRNSKNFSYLSQLGILIALIGAGMVIGSIVSVIIWIMMTGRPILAMADDMLKPQYYNAVMAIQVVSTFFLFFLPVYVLALICYRKPAKFIGFNTNINYKQVFIMLGILILTFPLSGALAELNKVIPIPTAWATKFKIMENSRAAQEAALININSFPRYIISLIVIGLLPGLFEEICFRAGIQNIFTRWFKGPWIAIIITSIVFSLVHISYYGFLVRFALGVILGLVFYYSDNIWLSALFHFLYNGLQVTALYAFTISGAKDQKDIEENFPLWAGVAALVLIIYLFIQFKKTSLLQRAKVKGDDFPEDDFDFHKWPTAQS</sequence>